<gene>
    <name evidence="1" type="ORF">SAMN05443144_13038</name>
</gene>
<evidence type="ECO:0000313" key="1">
    <source>
        <dbReference type="EMBL" id="SHG49823.1"/>
    </source>
</evidence>
<accession>A0A1M5KCC4</accession>
<dbReference type="RefSeq" id="WP_073068147.1">
    <property type="nucleotide sequence ID" value="NZ_FQUS01000030.1"/>
</dbReference>
<dbReference type="EMBL" id="FQUS01000030">
    <property type="protein sequence ID" value="SHG49823.1"/>
    <property type="molecule type" value="Genomic_DNA"/>
</dbReference>
<reference evidence="1 2" key="1">
    <citation type="submission" date="2016-11" db="EMBL/GenBank/DDBJ databases">
        <authorList>
            <person name="Jaros S."/>
            <person name="Januszkiewicz K."/>
            <person name="Wedrychowicz H."/>
        </authorList>
    </citation>
    <scope>NUCLEOTIDE SEQUENCE [LARGE SCALE GENOMIC DNA]</scope>
    <source>
        <strain evidence="1 2">DSM 21986</strain>
    </source>
</reference>
<evidence type="ECO:0000313" key="2">
    <source>
        <dbReference type="Proteomes" id="UP000184041"/>
    </source>
</evidence>
<dbReference type="AlphaFoldDB" id="A0A1M5KCC4"/>
<protein>
    <submittedName>
        <fullName evidence="1">Uncharacterized protein</fullName>
    </submittedName>
</protein>
<name>A0A1M5KCC4_9BACT</name>
<keyword evidence="2" id="KW-1185">Reference proteome</keyword>
<dbReference type="Proteomes" id="UP000184041">
    <property type="component" value="Unassembled WGS sequence"/>
</dbReference>
<organism evidence="1 2">
    <name type="scientific">Fodinibius roseus</name>
    <dbReference type="NCBI Taxonomy" id="1194090"/>
    <lineage>
        <taxon>Bacteria</taxon>
        <taxon>Pseudomonadati</taxon>
        <taxon>Balneolota</taxon>
        <taxon>Balneolia</taxon>
        <taxon>Balneolales</taxon>
        <taxon>Balneolaceae</taxon>
        <taxon>Fodinibius</taxon>
    </lineage>
</organism>
<proteinExistence type="predicted"/>
<dbReference type="OrthoDB" id="72338at2"/>
<sequence>MADKDYNFEEFLTEEKVKPKVRLWHAGGTGLILPHKSGIIYTNQTGGRGCSHPELEGYYIPLVDEQLDLQKLFFEYFSGPKWNRWCTRSAGIDKETADYINTVLKKSTLTQGLQVDKESLDKSHEAWIKVIIDKEKIDSDLPLMEDVEKSWGILTWKNSD</sequence>
<dbReference type="InterPro" id="IPR046182">
    <property type="entry name" value="DUF6210"/>
</dbReference>
<dbReference type="Pfam" id="PF19715">
    <property type="entry name" value="DUF6210"/>
    <property type="match status" value="1"/>
</dbReference>